<dbReference type="Gene3D" id="1.20.1280.50">
    <property type="match status" value="1"/>
</dbReference>
<comment type="caution">
    <text evidence="2">The sequence shown here is derived from an EMBL/GenBank/DDBJ whole genome shotgun (WGS) entry which is preliminary data.</text>
</comment>
<dbReference type="CDD" id="cd22160">
    <property type="entry name" value="F-box_AtFBL13-like"/>
    <property type="match status" value="1"/>
</dbReference>
<dbReference type="PROSITE" id="PS50181">
    <property type="entry name" value="FBOX"/>
    <property type="match status" value="1"/>
</dbReference>
<dbReference type="Proteomes" id="UP000236291">
    <property type="component" value="Unassembled WGS sequence"/>
</dbReference>
<name>A0A2K3P2L6_TRIPR</name>
<dbReference type="InterPro" id="IPR055294">
    <property type="entry name" value="FBL60-like"/>
</dbReference>
<protein>
    <submittedName>
        <fullName evidence="2">F-box/FBD/LRR-repeat protein</fullName>
    </submittedName>
</protein>
<reference evidence="2 3" key="1">
    <citation type="journal article" date="2014" name="Am. J. Bot.">
        <title>Genome assembly and annotation for red clover (Trifolium pratense; Fabaceae).</title>
        <authorList>
            <person name="Istvanek J."/>
            <person name="Jaros M."/>
            <person name="Krenek A."/>
            <person name="Repkova J."/>
        </authorList>
    </citation>
    <scope>NUCLEOTIDE SEQUENCE [LARGE SCALE GENOMIC DNA]</scope>
    <source>
        <strain evidence="3">cv. Tatra</strain>
        <tissue evidence="2">Young leaves</tissue>
    </source>
</reference>
<sequence length="295" mass="33530">MASFSRLSSPAADKISDLPDSILCHILSFLPSKQAATTSILSKRWKQVWLSIFTLHFDDKIFKDFNSFRKFVYLTMFSLRDKKVSIHSLTFRCSRFSRFNQKEFDRIIKFVMQRGIENLDFDMFHRQRVIKLPPRILNLKTLQVLKLANIKMGDFDQVDFPLIKTLHLHRIYFISPEYIVKFLLGCPMVEDLYTESLVLNKSPVPMEDLNALPNLVKARVCDRNTPMALLGKAKILHIDEETLLLLALFAVHSALLNLDPSNSLQPEGGSQGIIHIGQAAGPAEHSNGGTSTSLV</sequence>
<dbReference type="PANTHER" id="PTHR31293">
    <property type="entry name" value="RNI-LIKE SUPERFAMILY PROTEIN"/>
    <property type="match status" value="1"/>
</dbReference>
<dbReference type="InterPro" id="IPR001810">
    <property type="entry name" value="F-box_dom"/>
</dbReference>
<evidence type="ECO:0000259" key="1">
    <source>
        <dbReference type="PROSITE" id="PS50181"/>
    </source>
</evidence>
<evidence type="ECO:0000313" key="2">
    <source>
        <dbReference type="EMBL" id="PNY09535.1"/>
    </source>
</evidence>
<proteinExistence type="predicted"/>
<evidence type="ECO:0000313" key="3">
    <source>
        <dbReference type="Proteomes" id="UP000236291"/>
    </source>
</evidence>
<feature type="domain" description="F-box" evidence="1">
    <location>
        <begin position="12"/>
        <end position="65"/>
    </location>
</feature>
<dbReference type="SUPFAM" id="SSF81383">
    <property type="entry name" value="F-box domain"/>
    <property type="match status" value="1"/>
</dbReference>
<organism evidence="2 3">
    <name type="scientific">Trifolium pratense</name>
    <name type="common">Red clover</name>
    <dbReference type="NCBI Taxonomy" id="57577"/>
    <lineage>
        <taxon>Eukaryota</taxon>
        <taxon>Viridiplantae</taxon>
        <taxon>Streptophyta</taxon>
        <taxon>Embryophyta</taxon>
        <taxon>Tracheophyta</taxon>
        <taxon>Spermatophyta</taxon>
        <taxon>Magnoliopsida</taxon>
        <taxon>eudicotyledons</taxon>
        <taxon>Gunneridae</taxon>
        <taxon>Pentapetalae</taxon>
        <taxon>rosids</taxon>
        <taxon>fabids</taxon>
        <taxon>Fabales</taxon>
        <taxon>Fabaceae</taxon>
        <taxon>Papilionoideae</taxon>
        <taxon>50 kb inversion clade</taxon>
        <taxon>NPAAA clade</taxon>
        <taxon>Hologalegina</taxon>
        <taxon>IRL clade</taxon>
        <taxon>Trifolieae</taxon>
        <taxon>Trifolium</taxon>
    </lineage>
</organism>
<accession>A0A2K3P2L6</accession>
<dbReference type="InterPro" id="IPR055411">
    <property type="entry name" value="LRR_FXL15/At3g58940/PEG3-like"/>
</dbReference>
<gene>
    <name evidence="2" type="ORF">L195_g006088</name>
</gene>
<dbReference type="PANTHER" id="PTHR31293:SF12">
    <property type="entry name" value="RNI-LIKE SUPERFAMILY PROTEIN"/>
    <property type="match status" value="1"/>
</dbReference>
<dbReference type="STRING" id="57577.A0A2K3P2L6"/>
<dbReference type="AlphaFoldDB" id="A0A2K3P2L6"/>
<dbReference type="Pfam" id="PF24758">
    <property type="entry name" value="LRR_At5g56370"/>
    <property type="match status" value="1"/>
</dbReference>
<dbReference type="InterPro" id="IPR053781">
    <property type="entry name" value="F-box_AtFBL13-like"/>
</dbReference>
<dbReference type="InterPro" id="IPR036047">
    <property type="entry name" value="F-box-like_dom_sf"/>
</dbReference>
<dbReference type="SMART" id="SM00256">
    <property type="entry name" value="FBOX"/>
    <property type="match status" value="1"/>
</dbReference>
<dbReference type="EMBL" id="ASHM01003211">
    <property type="protein sequence ID" value="PNY09535.1"/>
    <property type="molecule type" value="Genomic_DNA"/>
</dbReference>
<reference evidence="2 3" key="2">
    <citation type="journal article" date="2017" name="Front. Plant Sci.">
        <title>Gene Classification and Mining of Molecular Markers Useful in Red Clover (Trifolium pratense) Breeding.</title>
        <authorList>
            <person name="Istvanek J."/>
            <person name="Dluhosova J."/>
            <person name="Dluhos P."/>
            <person name="Patkova L."/>
            <person name="Nedelnik J."/>
            <person name="Repkova J."/>
        </authorList>
    </citation>
    <scope>NUCLEOTIDE SEQUENCE [LARGE SCALE GENOMIC DNA]</scope>
    <source>
        <strain evidence="3">cv. Tatra</strain>
        <tissue evidence="2">Young leaves</tissue>
    </source>
</reference>
<dbReference type="Pfam" id="PF00646">
    <property type="entry name" value="F-box"/>
    <property type="match status" value="1"/>
</dbReference>